<dbReference type="Gene3D" id="3.40.50.720">
    <property type="entry name" value="NAD(P)-binding Rossmann-like Domain"/>
    <property type="match status" value="1"/>
</dbReference>
<dbReference type="InterPro" id="IPR055170">
    <property type="entry name" value="GFO_IDH_MocA-like_dom"/>
</dbReference>
<dbReference type="GO" id="GO:0000166">
    <property type="term" value="F:nucleotide binding"/>
    <property type="evidence" value="ECO:0007669"/>
    <property type="project" value="InterPro"/>
</dbReference>
<dbReference type="Pfam" id="PF01408">
    <property type="entry name" value="GFO_IDH_MocA"/>
    <property type="match status" value="1"/>
</dbReference>
<dbReference type="RefSeq" id="WP_105715262.1">
    <property type="nucleotide sequence ID" value="NZ_PVBQ01000001.1"/>
</dbReference>
<gene>
    <name evidence="3" type="ORF">C5745_00780</name>
</gene>
<evidence type="ECO:0000259" key="1">
    <source>
        <dbReference type="Pfam" id="PF01408"/>
    </source>
</evidence>
<comment type="caution">
    <text evidence="3">The sequence shown here is derived from an EMBL/GenBank/DDBJ whole genome shotgun (WGS) entry which is preliminary data.</text>
</comment>
<keyword evidence="4" id="KW-1185">Reference proteome</keyword>
<dbReference type="Gene3D" id="3.30.360.10">
    <property type="entry name" value="Dihydrodipicolinate Reductase, domain 2"/>
    <property type="match status" value="1"/>
</dbReference>
<sequence length="389" mass="43587">MKSRKLKMGMVGGGITGFIGAIHLRAALMENRIELVCGCFSSNPEVSRESGRAYCLPEERIYSTYQEMFEKEALLPHEERMDFAVIVTPNKHHFEPAMMALERGIHVVLDKPMTFSLEEAKALQQKVEETGLVLALTHVYAGYPAVKEMKARIAAGELGNLRRIYVEYPQGWLAERIEIKSGNNAGWRTDPNLSGKAGCMGDIGTHAWHLCEYVSGLKVEEMCAELNTFVPGRPIDDDGTAMMRMEHGVKALLAASQVAIGNANNINIRVYGEKGGLKWIQEDPNKLFLHTPHNPEQVIYVGGDYPYLSQRAQWNIRTPGGHPEGFIEAFANIYRNFALTVAAQKAEEQPTPEMLDFPNVYDGVRGMQFIETIVKAGWNDEAKWVKWVE</sequence>
<dbReference type="SUPFAM" id="SSF51735">
    <property type="entry name" value="NAD(P)-binding Rossmann-fold domains"/>
    <property type="match status" value="1"/>
</dbReference>
<dbReference type="InterPro" id="IPR000683">
    <property type="entry name" value="Gfo/Idh/MocA-like_OxRdtase_N"/>
</dbReference>
<dbReference type="SUPFAM" id="SSF55347">
    <property type="entry name" value="Glyceraldehyde-3-phosphate dehydrogenase-like, C-terminal domain"/>
    <property type="match status" value="1"/>
</dbReference>
<dbReference type="OrthoDB" id="9815825at2"/>
<accession>A0A2S9J9H5</accession>
<feature type="domain" description="GFO/IDH/MocA-like oxidoreductase" evidence="2">
    <location>
        <begin position="147"/>
        <end position="277"/>
    </location>
</feature>
<name>A0A2S9J9H5_9SPHI</name>
<evidence type="ECO:0000259" key="2">
    <source>
        <dbReference type="Pfam" id="PF22725"/>
    </source>
</evidence>
<dbReference type="InterPro" id="IPR051317">
    <property type="entry name" value="Gfo/Idh/MocA_oxidoreduct"/>
</dbReference>
<organism evidence="3 4">
    <name type="scientific">Sphingobacterium haloxyli</name>
    <dbReference type="NCBI Taxonomy" id="2100533"/>
    <lineage>
        <taxon>Bacteria</taxon>
        <taxon>Pseudomonadati</taxon>
        <taxon>Bacteroidota</taxon>
        <taxon>Sphingobacteriia</taxon>
        <taxon>Sphingobacteriales</taxon>
        <taxon>Sphingobacteriaceae</taxon>
        <taxon>Sphingobacterium</taxon>
    </lineage>
</organism>
<dbReference type="Pfam" id="PF22725">
    <property type="entry name" value="GFO_IDH_MocA_C3"/>
    <property type="match status" value="1"/>
</dbReference>
<feature type="domain" description="Gfo/Idh/MocA-like oxidoreductase N-terminal" evidence="1">
    <location>
        <begin position="7"/>
        <end position="137"/>
    </location>
</feature>
<proteinExistence type="predicted"/>
<dbReference type="PANTHER" id="PTHR43708">
    <property type="entry name" value="CONSERVED EXPRESSED OXIDOREDUCTASE (EUROFUNG)"/>
    <property type="match status" value="1"/>
</dbReference>
<dbReference type="InterPro" id="IPR036291">
    <property type="entry name" value="NAD(P)-bd_dom_sf"/>
</dbReference>
<evidence type="ECO:0000313" key="3">
    <source>
        <dbReference type="EMBL" id="PRD49420.1"/>
    </source>
</evidence>
<protein>
    <submittedName>
        <fullName evidence="3">Oxidoreductase</fullName>
    </submittedName>
</protein>
<dbReference type="PANTHER" id="PTHR43708:SF3">
    <property type="entry name" value="OXIDOREDUCTASE"/>
    <property type="match status" value="1"/>
</dbReference>
<reference evidence="3 4" key="1">
    <citation type="submission" date="2018-02" db="EMBL/GenBank/DDBJ databases">
        <title>The draft genome of Sphingobacterium sp. 5JN-11.</title>
        <authorList>
            <person name="Liu L."/>
            <person name="Li L."/>
            <person name="Liang L."/>
            <person name="Zhang X."/>
            <person name="Wang T."/>
        </authorList>
    </citation>
    <scope>NUCLEOTIDE SEQUENCE [LARGE SCALE GENOMIC DNA]</scope>
    <source>
        <strain evidence="3 4">5JN-11</strain>
    </source>
</reference>
<dbReference type="EMBL" id="PVBQ01000001">
    <property type="protein sequence ID" value="PRD49420.1"/>
    <property type="molecule type" value="Genomic_DNA"/>
</dbReference>
<dbReference type="Proteomes" id="UP000239711">
    <property type="component" value="Unassembled WGS sequence"/>
</dbReference>
<dbReference type="AlphaFoldDB" id="A0A2S9J9H5"/>
<evidence type="ECO:0000313" key="4">
    <source>
        <dbReference type="Proteomes" id="UP000239711"/>
    </source>
</evidence>